<dbReference type="Proteomes" id="UP001217838">
    <property type="component" value="Unassembled WGS sequence"/>
</dbReference>
<evidence type="ECO:0000256" key="1">
    <source>
        <dbReference type="SAM" id="MobiDB-lite"/>
    </source>
</evidence>
<name>A0ABT5BE98_9BACT</name>
<comment type="caution">
    <text evidence="2">The sequence shown here is derived from an EMBL/GenBank/DDBJ whole genome shotgun (WGS) entry which is preliminary data.</text>
</comment>
<protein>
    <submittedName>
        <fullName evidence="2">Uncharacterized protein</fullName>
    </submittedName>
</protein>
<evidence type="ECO:0000313" key="3">
    <source>
        <dbReference type="Proteomes" id="UP001217838"/>
    </source>
</evidence>
<feature type="compositionally biased region" description="Polar residues" evidence="1">
    <location>
        <begin position="35"/>
        <end position="55"/>
    </location>
</feature>
<accession>A0ABT5BE98</accession>
<evidence type="ECO:0000313" key="2">
    <source>
        <dbReference type="EMBL" id="MDC0672474.1"/>
    </source>
</evidence>
<keyword evidence="3" id="KW-1185">Reference proteome</keyword>
<dbReference type="SUPFAM" id="SSF89372">
    <property type="entry name" value="Fucose-specific lectin"/>
    <property type="match status" value="2"/>
</dbReference>
<dbReference type="EMBL" id="JAQNDN010000019">
    <property type="protein sequence ID" value="MDC0672474.1"/>
    <property type="molecule type" value="Genomic_DNA"/>
</dbReference>
<reference evidence="2 3" key="1">
    <citation type="submission" date="2022-11" db="EMBL/GenBank/DDBJ databases">
        <title>Minimal conservation of predation-associated metabolite biosynthetic gene clusters underscores biosynthetic potential of Myxococcota including descriptions for ten novel species: Archangium lansinium sp. nov., Myxococcus landrumus sp. nov., Nannocystis bai.</title>
        <authorList>
            <person name="Ahearne A."/>
            <person name="Stevens C."/>
            <person name="Dowd S."/>
        </authorList>
    </citation>
    <scope>NUCLEOTIDE SEQUENCE [LARGE SCALE GENOMIC DNA]</scope>
    <source>
        <strain evidence="2 3">NCELM</strain>
    </source>
</reference>
<dbReference type="Gene3D" id="2.120.10.70">
    <property type="entry name" value="Fucose-specific lectin"/>
    <property type="match status" value="1"/>
</dbReference>
<dbReference type="RefSeq" id="WP_272004235.1">
    <property type="nucleotide sequence ID" value="NZ_JAQNDN010000019.1"/>
</dbReference>
<gene>
    <name evidence="2" type="ORF">POL58_32290</name>
</gene>
<sequence length="401" mass="40683">MLLVVGSAVLGACGDAGGSDTDDGGSTNGTAVTGGETTSGNSTVTEPGGSASTDPTGGVGLVCDPGGWMLTPLADHGIAGRASGLTADAAGALHLAYYNPSAGGLGYARRSTDGSWTTEASGIDPGAWRHLTIAADAVSGIHIALGYEDSKQVYAARDPGGLWQSEEIGDPPGLSGDGTSMIAMDGAGTPHVVYAANGIVHAERALDDSWTLTPIGANAPGDVQPTIAVDGETLRVCHRQQDGGLCWQRPPGGAWMETQPIGGYRPALAIAPGRMFVSYVQPNIPLAVDVKFAELSTADGTPIAQATLDSGPVEGAWAWSRIAVDTAGAVHVVWVVSLDMSTAAALRHARRNPGGDTWVTTTIACDVHELIPFNGLAVTADGPHVVYEDGGQLTYARPGGP</sequence>
<organism evidence="2 3">
    <name type="scientific">Nannocystis radixulma</name>
    <dbReference type="NCBI Taxonomy" id="2995305"/>
    <lineage>
        <taxon>Bacteria</taxon>
        <taxon>Pseudomonadati</taxon>
        <taxon>Myxococcota</taxon>
        <taxon>Polyangia</taxon>
        <taxon>Nannocystales</taxon>
        <taxon>Nannocystaceae</taxon>
        <taxon>Nannocystis</taxon>
    </lineage>
</organism>
<proteinExistence type="predicted"/>
<feature type="region of interest" description="Disordered" evidence="1">
    <location>
        <begin position="15"/>
        <end position="58"/>
    </location>
</feature>